<dbReference type="RefSeq" id="WP_093118048.1">
    <property type="nucleotide sequence ID" value="NZ_FNWJ01000002.1"/>
</dbReference>
<dbReference type="PRINTS" id="PR00081">
    <property type="entry name" value="GDHRDH"/>
</dbReference>
<dbReference type="GO" id="GO:0016491">
    <property type="term" value="F:oxidoreductase activity"/>
    <property type="evidence" value="ECO:0007669"/>
    <property type="project" value="UniProtKB-KW"/>
</dbReference>
<dbReference type="PANTHER" id="PTHR44196">
    <property type="entry name" value="DEHYDROGENASE/REDUCTASE SDR FAMILY MEMBER 7B"/>
    <property type="match status" value="1"/>
</dbReference>
<dbReference type="EMBL" id="FNWJ01000002">
    <property type="protein sequence ID" value="SEH14497.1"/>
    <property type="molecule type" value="Genomic_DNA"/>
</dbReference>
<comment type="similarity">
    <text evidence="1 3">Belongs to the short-chain dehydrogenases/reductases (SDR) family.</text>
</comment>
<dbReference type="InterPro" id="IPR057326">
    <property type="entry name" value="KR_dom"/>
</dbReference>
<dbReference type="InterPro" id="IPR002347">
    <property type="entry name" value="SDR_fam"/>
</dbReference>
<sequence>MAIPSPTETSTALITGASSGIGREFARQLAERGHHVTLVARDEQRLRELQQELGGESRAHVITCDLADAKQRERMAQAVERTVEVLVNNAGFGIYKPFVESDREQELRQVRVLVEAVVDLTARWLPAMVERRRGCVINVSSVSAFQPLPGNAGYAAAKAHVLLFSEALHAEVKPSGVTVTAVCPGPVRTEFQKRNEAYFAERLPDFVWLGPDRVARDAIAAAEAGKRVVIPGGPHVRAAFAPNRYVPTSLSLPVAARLMRA</sequence>
<dbReference type="AlphaFoldDB" id="A0A1H6FUN8"/>
<keyword evidence="2" id="KW-0560">Oxidoreductase</keyword>
<evidence type="ECO:0000256" key="2">
    <source>
        <dbReference type="ARBA" id="ARBA00023002"/>
    </source>
</evidence>
<dbReference type="Pfam" id="PF00106">
    <property type="entry name" value="adh_short"/>
    <property type="match status" value="1"/>
</dbReference>
<reference evidence="6" key="1">
    <citation type="submission" date="2016-10" db="EMBL/GenBank/DDBJ databases">
        <authorList>
            <person name="Varghese N."/>
            <person name="Submissions S."/>
        </authorList>
    </citation>
    <scope>NUCLEOTIDE SEQUENCE [LARGE SCALE GENOMIC DNA]</scope>
    <source>
        <strain evidence="6">ATCC 35263</strain>
    </source>
</reference>
<dbReference type="PIRSF" id="PIRSF000126">
    <property type="entry name" value="11-beta-HSD1"/>
    <property type="match status" value="1"/>
</dbReference>
<evidence type="ECO:0000313" key="6">
    <source>
        <dbReference type="Proteomes" id="UP000222056"/>
    </source>
</evidence>
<dbReference type="STRING" id="29539.SAMN02745716_1651"/>
<accession>A0A1H6FUN8</accession>
<dbReference type="PRINTS" id="PR00080">
    <property type="entry name" value="SDRFAMILY"/>
</dbReference>
<evidence type="ECO:0000256" key="1">
    <source>
        <dbReference type="ARBA" id="ARBA00006484"/>
    </source>
</evidence>
<dbReference type="CDD" id="cd05233">
    <property type="entry name" value="SDR_c"/>
    <property type="match status" value="1"/>
</dbReference>
<keyword evidence="6" id="KW-1185">Reference proteome</keyword>
<dbReference type="GO" id="GO:0016020">
    <property type="term" value="C:membrane"/>
    <property type="evidence" value="ECO:0007669"/>
    <property type="project" value="TreeGrafter"/>
</dbReference>
<dbReference type="OrthoDB" id="9797538at2"/>
<evidence type="ECO:0000259" key="4">
    <source>
        <dbReference type="SMART" id="SM00822"/>
    </source>
</evidence>
<dbReference type="Gene3D" id="3.40.50.720">
    <property type="entry name" value="NAD(P)-binding Rossmann-like Domain"/>
    <property type="match status" value="1"/>
</dbReference>
<dbReference type="SUPFAM" id="SSF51735">
    <property type="entry name" value="NAD(P)-binding Rossmann-fold domains"/>
    <property type="match status" value="1"/>
</dbReference>
<evidence type="ECO:0000256" key="3">
    <source>
        <dbReference type="RuleBase" id="RU000363"/>
    </source>
</evidence>
<organism evidence="5 6">
    <name type="scientific">Thermoleophilum album</name>
    <dbReference type="NCBI Taxonomy" id="29539"/>
    <lineage>
        <taxon>Bacteria</taxon>
        <taxon>Bacillati</taxon>
        <taxon>Actinomycetota</taxon>
        <taxon>Thermoleophilia</taxon>
        <taxon>Thermoleophilales</taxon>
        <taxon>Thermoleophilaceae</taxon>
        <taxon>Thermoleophilum</taxon>
    </lineage>
</organism>
<name>A0A1H6FUN8_THEAL</name>
<proteinExistence type="inferred from homology"/>
<dbReference type="PANTHER" id="PTHR44196:SF2">
    <property type="entry name" value="SHORT-CHAIN DEHYDROGENASE-RELATED"/>
    <property type="match status" value="1"/>
</dbReference>
<gene>
    <name evidence="5" type="ORF">SAMN02745716_1651</name>
</gene>
<feature type="domain" description="Ketoreductase" evidence="4">
    <location>
        <begin position="10"/>
        <end position="185"/>
    </location>
</feature>
<dbReference type="Proteomes" id="UP000222056">
    <property type="component" value="Unassembled WGS sequence"/>
</dbReference>
<dbReference type="SMART" id="SM00822">
    <property type="entry name" value="PKS_KR"/>
    <property type="match status" value="1"/>
</dbReference>
<protein>
    <recommendedName>
        <fullName evidence="4">Ketoreductase domain-containing protein</fullName>
    </recommendedName>
</protein>
<dbReference type="InterPro" id="IPR036291">
    <property type="entry name" value="NAD(P)-bd_dom_sf"/>
</dbReference>
<evidence type="ECO:0000313" key="5">
    <source>
        <dbReference type="EMBL" id="SEH14497.1"/>
    </source>
</evidence>